<gene>
    <name evidence="18" type="ORF">FSCOSCO3_A016703</name>
</gene>
<accession>A0AAV1NZL6</accession>
<evidence type="ECO:0000256" key="8">
    <source>
        <dbReference type="ARBA" id="ARBA00022989"/>
    </source>
</evidence>
<keyword evidence="7" id="KW-0735">Signal-anchor</keyword>
<dbReference type="InterPro" id="IPR038578">
    <property type="entry name" value="GT29-like_sf"/>
</dbReference>
<comment type="caution">
    <text evidence="18">The sequence shown here is derived from an EMBL/GenBank/DDBJ whole genome shotgun (WGS) entry which is preliminary data.</text>
</comment>
<keyword evidence="8" id="KW-1133">Transmembrane helix</keyword>
<evidence type="ECO:0000256" key="17">
    <source>
        <dbReference type="SAM" id="MobiDB-lite"/>
    </source>
</evidence>
<dbReference type="AlphaFoldDB" id="A0AAV1NZL6"/>
<evidence type="ECO:0000256" key="3">
    <source>
        <dbReference type="ARBA" id="ARBA00006003"/>
    </source>
</evidence>
<evidence type="ECO:0000256" key="16">
    <source>
        <dbReference type="ARBA" id="ARBA00052285"/>
    </source>
</evidence>
<dbReference type="PANTHER" id="PTHR45941:SF4">
    <property type="entry name" value="ST6 N-ACETYLGALACTOSAMINIDE ALPHA-2,6-SIALYLTRANSFERASE 2"/>
    <property type="match status" value="1"/>
</dbReference>
<keyword evidence="9" id="KW-0333">Golgi apparatus</keyword>
<sequence length="484" mass="54841">MGMGHQKKLVLGGLTASTVFLYFLCVNLDSNMTWSIMPLKHFHNFSLVLWSDSRDSEEPLNRQISSDQRTPPPPALTPYPGTVPPKQPRATHTPKLKTHKDSDIVAGQKPAEEKVLDVSNSSSKSDGADKAKTRTITKGPAPKPAEPPKARGPTDPPFIGDIYMMDDHPPQTDCPDGIRNTVAKTDFGERFLRNIPVLQWANHSTREQHQRLMKYPGAHGWGGIDFNTLVETLSVLNSSANWQMLDDWKQVSNGSQCIRCAVVGNGGILKDSKKGKEIDSHDYVFRTNGAIINGFEQDVGSRTTHYTFSTNTLMNSMRSYAGVGYKGPPVTEETRYVFLPDHDRDYLLMKAAATHTLVERGKEQGKDATRYFGKDVSAQKLKMYHPDFIRYLRNRFLRSHALKTKYKNIYRPSTGATMLLAAMHTCDKVSAYGFMTPDYKNYSDHYYDRNYHSVGFFINHDLRMEMTLWQQLHQAGLIRLYMHK</sequence>
<evidence type="ECO:0000256" key="12">
    <source>
        <dbReference type="ARBA" id="ARBA00023180"/>
    </source>
</evidence>
<feature type="region of interest" description="Disordered" evidence="17">
    <location>
        <begin position="58"/>
        <end position="153"/>
    </location>
</feature>
<protein>
    <recommendedName>
        <fullName evidence="14">alpha-N-acetylgalactosaminide alpha-2,6-sialyltransferase</fullName>
        <ecNumber evidence="14">2.4.3.3</ecNumber>
    </recommendedName>
</protein>
<comment type="subcellular location">
    <subcellularLocation>
        <location evidence="1">Golgi apparatus membrane</location>
        <topology evidence="1">Single-pass type II membrane protein</topology>
    </subcellularLocation>
</comment>
<evidence type="ECO:0000256" key="6">
    <source>
        <dbReference type="ARBA" id="ARBA00022692"/>
    </source>
</evidence>
<comment type="catalytic activity">
    <reaction evidence="16">
        <text>a 3-O-[N-acetyl-alpha-D-galactosaminyl]-L-threonyl-[protein] + CMP-N-acetyl-beta-neuraminate = a 3-O-[N-acetyl-alpha-neuraminosyl-(2-&gt;6)-N-acetyl-alpha-D-galactosaminyl]-L-threonyl-[protein] + CMP + H(+)</text>
        <dbReference type="Rhea" id="RHEA:81643"/>
        <dbReference type="Rhea" id="RHEA-COMP:11689"/>
        <dbReference type="Rhea" id="RHEA-COMP:19720"/>
        <dbReference type="ChEBI" id="CHEBI:15378"/>
        <dbReference type="ChEBI" id="CHEBI:57812"/>
        <dbReference type="ChEBI" id="CHEBI:60377"/>
        <dbReference type="ChEBI" id="CHEBI:87075"/>
        <dbReference type="ChEBI" id="CHEBI:231970"/>
    </reaction>
    <physiologicalReaction direction="left-to-right" evidence="16">
        <dbReference type="Rhea" id="RHEA:81644"/>
    </physiologicalReaction>
</comment>
<dbReference type="FunFam" id="3.90.1480.20:FF:000015">
    <property type="entry name" value="Lactosylceramide alpha-2,3-sialyltransferase"/>
    <property type="match status" value="1"/>
</dbReference>
<dbReference type="GO" id="GO:0000139">
    <property type="term" value="C:Golgi membrane"/>
    <property type="evidence" value="ECO:0007669"/>
    <property type="project" value="UniProtKB-SubCell"/>
</dbReference>
<dbReference type="PANTHER" id="PTHR45941">
    <property type="entry name" value="ALPHA-N-ACETYLGALACTOSAMINIDE ALPHA-2,6-SIALYLTRANSFERASE 2-LIKE-RELATED"/>
    <property type="match status" value="1"/>
</dbReference>
<evidence type="ECO:0000256" key="4">
    <source>
        <dbReference type="ARBA" id="ARBA00022676"/>
    </source>
</evidence>
<reference evidence="18 19" key="1">
    <citation type="submission" date="2024-01" db="EMBL/GenBank/DDBJ databases">
        <authorList>
            <person name="Alioto T."/>
            <person name="Alioto T."/>
            <person name="Gomez Garrido J."/>
        </authorList>
    </citation>
    <scope>NUCLEOTIDE SEQUENCE [LARGE SCALE GENOMIC DNA]</scope>
</reference>
<keyword evidence="5" id="KW-0808">Transferase</keyword>
<dbReference type="Gene3D" id="3.90.1480.20">
    <property type="entry name" value="Glycosyl transferase family 29"/>
    <property type="match status" value="1"/>
</dbReference>
<comment type="similarity">
    <text evidence="3">Belongs to the glycosyltransferase 29 family.</text>
</comment>
<keyword evidence="19" id="KW-1185">Reference proteome</keyword>
<comment type="catalytic activity">
    <reaction evidence="13">
        <text>a beta-D-galactosyl-(1-&gt;3)-N-acetyl-alpha-D-galactosaminyl derivative + CMP-N-acetyl-beta-neuraminate = a beta-D-galactosyl-(1-&gt;3)-[N-acetyl-alpha-neuraminyl-(2-&gt;6)]-N-acetyl-alpha-D-galactosaminyl derivative + CMP + H(+)</text>
        <dbReference type="Rhea" id="RHEA:11136"/>
        <dbReference type="ChEBI" id="CHEBI:15378"/>
        <dbReference type="ChEBI" id="CHEBI:57812"/>
        <dbReference type="ChEBI" id="CHEBI:60377"/>
        <dbReference type="ChEBI" id="CHEBI:133470"/>
        <dbReference type="ChEBI" id="CHEBI:140764"/>
        <dbReference type="EC" id="2.4.3.3"/>
    </reaction>
    <physiologicalReaction direction="left-to-right" evidence="13">
        <dbReference type="Rhea" id="RHEA:11137"/>
    </physiologicalReaction>
</comment>
<keyword evidence="12" id="KW-0325">Glycoprotein</keyword>
<proteinExistence type="inferred from homology"/>
<evidence type="ECO:0000256" key="14">
    <source>
        <dbReference type="ARBA" id="ARBA00039109"/>
    </source>
</evidence>
<dbReference type="EC" id="2.4.3.3" evidence="14"/>
<evidence type="ECO:0000256" key="5">
    <source>
        <dbReference type="ARBA" id="ARBA00022679"/>
    </source>
</evidence>
<dbReference type="Pfam" id="PF00777">
    <property type="entry name" value="Glyco_transf_29"/>
    <property type="match status" value="1"/>
</dbReference>
<feature type="compositionally biased region" description="Pro residues" evidence="17">
    <location>
        <begin position="70"/>
        <end position="87"/>
    </location>
</feature>
<evidence type="ECO:0000256" key="9">
    <source>
        <dbReference type="ARBA" id="ARBA00023034"/>
    </source>
</evidence>
<evidence type="ECO:0000256" key="10">
    <source>
        <dbReference type="ARBA" id="ARBA00023136"/>
    </source>
</evidence>
<organism evidence="18 19">
    <name type="scientific">Scomber scombrus</name>
    <name type="common">Atlantic mackerel</name>
    <name type="synonym">Scomber vernalis</name>
    <dbReference type="NCBI Taxonomy" id="13677"/>
    <lineage>
        <taxon>Eukaryota</taxon>
        <taxon>Metazoa</taxon>
        <taxon>Chordata</taxon>
        <taxon>Craniata</taxon>
        <taxon>Vertebrata</taxon>
        <taxon>Euteleostomi</taxon>
        <taxon>Actinopterygii</taxon>
        <taxon>Neopterygii</taxon>
        <taxon>Teleostei</taxon>
        <taxon>Neoteleostei</taxon>
        <taxon>Acanthomorphata</taxon>
        <taxon>Pelagiaria</taxon>
        <taxon>Scombriformes</taxon>
        <taxon>Scombridae</taxon>
        <taxon>Scomber</taxon>
    </lineage>
</organism>
<comment type="catalytic activity">
    <reaction evidence="15">
        <text>a 3-O-[N-acetyl-alpha-neuraminyl-(2-&gt;3)-beta-D-galactosyl-(1-&gt;3)-N-acetyl-alpha-D-galactosaminyl]-L-threonyl-[protein] + CMP-N-acetyl-beta-neuraminate = a 3-O-{alpha-Neu5Ac-(2-&gt;3)-beta-D-Gal-(1-&gt;3)-[alpha-Neu5Ac-(2-&gt;6)]-alpha-D-GalNAc}-L-threonyl-[protein] + CMP + H(+)</text>
        <dbReference type="Rhea" id="RHEA:81659"/>
        <dbReference type="Rhea" id="RHEA-COMP:14417"/>
        <dbReference type="Rhea" id="RHEA-COMP:16763"/>
        <dbReference type="ChEBI" id="CHEBI:15378"/>
        <dbReference type="ChEBI" id="CHEBI:57812"/>
        <dbReference type="ChEBI" id="CHEBI:60377"/>
        <dbReference type="ChEBI" id="CHEBI:139598"/>
        <dbReference type="ChEBI" id="CHEBI:156398"/>
    </reaction>
    <physiologicalReaction direction="left-to-right" evidence="15">
        <dbReference type="Rhea" id="RHEA:81660"/>
    </physiologicalReaction>
</comment>
<dbReference type="EMBL" id="CAWUFR010000078">
    <property type="protein sequence ID" value="CAK6965019.1"/>
    <property type="molecule type" value="Genomic_DNA"/>
</dbReference>
<evidence type="ECO:0000256" key="2">
    <source>
        <dbReference type="ARBA" id="ARBA00004922"/>
    </source>
</evidence>
<evidence type="ECO:0000256" key="15">
    <source>
        <dbReference type="ARBA" id="ARBA00050664"/>
    </source>
</evidence>
<evidence type="ECO:0000256" key="7">
    <source>
        <dbReference type="ARBA" id="ARBA00022968"/>
    </source>
</evidence>
<evidence type="ECO:0000313" key="19">
    <source>
        <dbReference type="Proteomes" id="UP001314229"/>
    </source>
</evidence>
<name>A0AAV1NZL6_SCOSC</name>
<dbReference type="InterPro" id="IPR001675">
    <property type="entry name" value="Glyco_trans_29"/>
</dbReference>
<comment type="pathway">
    <text evidence="2">Protein modification; protein glycosylation.</text>
</comment>
<keyword evidence="10" id="KW-0472">Membrane</keyword>
<evidence type="ECO:0000256" key="11">
    <source>
        <dbReference type="ARBA" id="ARBA00023157"/>
    </source>
</evidence>
<dbReference type="Proteomes" id="UP001314229">
    <property type="component" value="Unassembled WGS sequence"/>
</dbReference>
<dbReference type="GO" id="GO:0001665">
    <property type="term" value="F:alpha-N-acetylgalactosaminide alpha-2,6-sialyltransferase activity"/>
    <property type="evidence" value="ECO:0007669"/>
    <property type="project" value="UniProtKB-EC"/>
</dbReference>
<keyword evidence="6" id="KW-0812">Transmembrane</keyword>
<evidence type="ECO:0000256" key="1">
    <source>
        <dbReference type="ARBA" id="ARBA00004323"/>
    </source>
</evidence>
<evidence type="ECO:0000256" key="13">
    <source>
        <dbReference type="ARBA" id="ARBA00036348"/>
    </source>
</evidence>
<keyword evidence="4" id="KW-0328">Glycosyltransferase</keyword>
<evidence type="ECO:0000313" key="18">
    <source>
        <dbReference type="EMBL" id="CAK6965019.1"/>
    </source>
</evidence>
<keyword evidence="11" id="KW-1015">Disulfide bond</keyword>